<feature type="non-terminal residue" evidence="1">
    <location>
        <position position="53"/>
    </location>
</feature>
<dbReference type="AlphaFoldDB" id="A0AA38LKW4"/>
<organism evidence="1 2">
    <name type="scientific">Taxus chinensis</name>
    <name type="common">Chinese yew</name>
    <name type="synonym">Taxus wallichiana var. chinensis</name>
    <dbReference type="NCBI Taxonomy" id="29808"/>
    <lineage>
        <taxon>Eukaryota</taxon>
        <taxon>Viridiplantae</taxon>
        <taxon>Streptophyta</taxon>
        <taxon>Embryophyta</taxon>
        <taxon>Tracheophyta</taxon>
        <taxon>Spermatophyta</taxon>
        <taxon>Pinopsida</taxon>
        <taxon>Pinidae</taxon>
        <taxon>Conifers II</taxon>
        <taxon>Cupressales</taxon>
        <taxon>Taxaceae</taxon>
        <taxon>Taxus</taxon>
    </lineage>
</organism>
<protein>
    <submittedName>
        <fullName evidence="1">Uncharacterized protein</fullName>
    </submittedName>
</protein>
<dbReference type="EMBL" id="JAHRHJ020000002">
    <property type="protein sequence ID" value="KAH9327546.1"/>
    <property type="molecule type" value="Genomic_DNA"/>
</dbReference>
<accession>A0AA38LKW4</accession>
<keyword evidence="2" id="KW-1185">Reference proteome</keyword>
<comment type="caution">
    <text evidence="1">The sequence shown here is derived from an EMBL/GenBank/DDBJ whole genome shotgun (WGS) entry which is preliminary data.</text>
</comment>
<sequence>KWLAIDYVGRRDDNKLTRSLKYIEEFSPIGRDAKSGYFMGRQEDKVDDVEFSL</sequence>
<reference evidence="1 2" key="1">
    <citation type="journal article" date="2021" name="Nat. Plants">
        <title>The Taxus genome provides insights into paclitaxel biosynthesis.</title>
        <authorList>
            <person name="Xiong X."/>
            <person name="Gou J."/>
            <person name="Liao Q."/>
            <person name="Li Y."/>
            <person name="Zhou Q."/>
            <person name="Bi G."/>
            <person name="Li C."/>
            <person name="Du R."/>
            <person name="Wang X."/>
            <person name="Sun T."/>
            <person name="Guo L."/>
            <person name="Liang H."/>
            <person name="Lu P."/>
            <person name="Wu Y."/>
            <person name="Zhang Z."/>
            <person name="Ro D.K."/>
            <person name="Shang Y."/>
            <person name="Huang S."/>
            <person name="Yan J."/>
        </authorList>
    </citation>
    <scope>NUCLEOTIDE SEQUENCE [LARGE SCALE GENOMIC DNA]</scope>
    <source>
        <strain evidence="1">Ta-2019</strain>
    </source>
</reference>
<name>A0AA38LKW4_TAXCH</name>
<dbReference type="Proteomes" id="UP000824469">
    <property type="component" value="Unassembled WGS sequence"/>
</dbReference>
<evidence type="ECO:0000313" key="1">
    <source>
        <dbReference type="EMBL" id="KAH9327546.1"/>
    </source>
</evidence>
<gene>
    <name evidence="1" type="ORF">KI387_007724</name>
</gene>
<feature type="non-terminal residue" evidence="1">
    <location>
        <position position="1"/>
    </location>
</feature>
<evidence type="ECO:0000313" key="2">
    <source>
        <dbReference type="Proteomes" id="UP000824469"/>
    </source>
</evidence>
<proteinExistence type="predicted"/>